<keyword evidence="1" id="KW-0472">Membrane</keyword>
<dbReference type="STRING" id="1470434.AZF00_10105"/>
<protein>
    <recommendedName>
        <fullName evidence="2">VanZ-like domain-containing protein</fullName>
    </recommendedName>
</protein>
<sequence length="122" mass="13845">MSLSRRKRILLFLAYALIITVLSLLPAEQSPALNIWDKLEHFCAYLLFMMLAFPLGHNHRWRLASAAGIVAYSIAVEYAQQLSPGRHTSIEDVFANSLGVISGYLLAWLIMHFAMRKRRALS</sequence>
<proteinExistence type="predicted"/>
<feature type="transmembrane region" description="Helical" evidence="1">
    <location>
        <begin position="93"/>
        <end position="114"/>
    </location>
</feature>
<keyword evidence="1" id="KW-1133">Transmembrane helix</keyword>
<dbReference type="NCBIfam" id="NF037970">
    <property type="entry name" value="vanZ_1"/>
    <property type="match status" value="1"/>
</dbReference>
<dbReference type="PANTHER" id="PTHR28008">
    <property type="entry name" value="DOMAIN PROTEIN, PUTATIVE (AFU_ORTHOLOGUE AFUA_3G10980)-RELATED"/>
    <property type="match status" value="1"/>
</dbReference>
<name>A0A127M608_9GAMM</name>
<dbReference type="Proteomes" id="UP000074119">
    <property type="component" value="Chromosome"/>
</dbReference>
<dbReference type="KEGG" id="zal:AZF00_10105"/>
<evidence type="ECO:0000313" key="3">
    <source>
        <dbReference type="EMBL" id="AMO68627.1"/>
    </source>
</evidence>
<dbReference type="RefSeq" id="WP_008249802.1">
    <property type="nucleotide sequence ID" value="NZ_CP014544.1"/>
</dbReference>
<evidence type="ECO:0000313" key="4">
    <source>
        <dbReference type="Proteomes" id="UP000074119"/>
    </source>
</evidence>
<organism evidence="3 4">
    <name type="scientific">Zhongshania aliphaticivorans</name>
    <dbReference type="NCBI Taxonomy" id="1470434"/>
    <lineage>
        <taxon>Bacteria</taxon>
        <taxon>Pseudomonadati</taxon>
        <taxon>Pseudomonadota</taxon>
        <taxon>Gammaproteobacteria</taxon>
        <taxon>Cellvibrionales</taxon>
        <taxon>Spongiibacteraceae</taxon>
        <taxon>Zhongshania</taxon>
    </lineage>
</organism>
<dbReference type="AlphaFoldDB" id="A0A127M608"/>
<feature type="transmembrane region" description="Helical" evidence="1">
    <location>
        <begin position="39"/>
        <end position="56"/>
    </location>
</feature>
<feature type="domain" description="VanZ-like" evidence="2">
    <location>
        <begin position="35"/>
        <end position="110"/>
    </location>
</feature>
<dbReference type="InterPro" id="IPR006976">
    <property type="entry name" value="VanZ-like"/>
</dbReference>
<gene>
    <name evidence="3" type="ORF">AZF00_10105</name>
</gene>
<evidence type="ECO:0000256" key="1">
    <source>
        <dbReference type="SAM" id="Phobius"/>
    </source>
</evidence>
<evidence type="ECO:0000259" key="2">
    <source>
        <dbReference type="Pfam" id="PF04892"/>
    </source>
</evidence>
<accession>A0A127M608</accession>
<dbReference type="Pfam" id="PF04892">
    <property type="entry name" value="VanZ"/>
    <property type="match status" value="1"/>
</dbReference>
<dbReference type="EMBL" id="CP014544">
    <property type="protein sequence ID" value="AMO68627.1"/>
    <property type="molecule type" value="Genomic_DNA"/>
</dbReference>
<reference evidence="3 4" key="1">
    <citation type="submission" date="2015-12" db="EMBL/GenBank/DDBJ databases">
        <authorList>
            <person name="Shamseldin A."/>
            <person name="Moawad H."/>
            <person name="Abd El-Rahim W.M."/>
            <person name="Sadowsky M.J."/>
        </authorList>
    </citation>
    <scope>NUCLEOTIDE SEQUENCE [LARGE SCALE GENOMIC DNA]</scope>
    <source>
        <strain evidence="3 4">SM2</strain>
    </source>
</reference>
<keyword evidence="1" id="KW-0812">Transmembrane</keyword>
<dbReference type="PANTHER" id="PTHR28008:SF1">
    <property type="entry name" value="DOMAIN PROTEIN, PUTATIVE (AFU_ORTHOLOGUE AFUA_3G10980)-RELATED"/>
    <property type="match status" value="1"/>
</dbReference>